<sequence>MEIAFAVFKVKVPDIYGAFYIAFGVSCEIGHAFHGYSRKGIPFVKIECCNIGIDYIGIEVVI</sequence>
<gene>
    <name evidence="1" type="ORF">SDC9_83085</name>
</gene>
<reference evidence="1" key="1">
    <citation type="submission" date="2019-08" db="EMBL/GenBank/DDBJ databases">
        <authorList>
            <person name="Kucharzyk K."/>
            <person name="Murdoch R.W."/>
            <person name="Higgins S."/>
            <person name="Loffler F."/>
        </authorList>
    </citation>
    <scope>NUCLEOTIDE SEQUENCE</scope>
</reference>
<accession>A0A644Z787</accession>
<dbReference type="AlphaFoldDB" id="A0A644Z787"/>
<evidence type="ECO:0000313" key="1">
    <source>
        <dbReference type="EMBL" id="MPM36487.1"/>
    </source>
</evidence>
<proteinExistence type="predicted"/>
<organism evidence="1">
    <name type="scientific">bioreactor metagenome</name>
    <dbReference type="NCBI Taxonomy" id="1076179"/>
    <lineage>
        <taxon>unclassified sequences</taxon>
        <taxon>metagenomes</taxon>
        <taxon>ecological metagenomes</taxon>
    </lineage>
</organism>
<protein>
    <submittedName>
        <fullName evidence="1">Uncharacterized protein</fullName>
    </submittedName>
</protein>
<dbReference type="EMBL" id="VSSQ01007623">
    <property type="protein sequence ID" value="MPM36487.1"/>
    <property type="molecule type" value="Genomic_DNA"/>
</dbReference>
<comment type="caution">
    <text evidence="1">The sequence shown here is derived from an EMBL/GenBank/DDBJ whole genome shotgun (WGS) entry which is preliminary data.</text>
</comment>
<name>A0A644Z787_9ZZZZ</name>